<reference evidence="1" key="1">
    <citation type="journal article" date="2014" name="Front. Microbiol.">
        <title>High frequency of phylogenetically diverse reductive dehalogenase-homologous genes in deep subseafloor sedimentary metagenomes.</title>
        <authorList>
            <person name="Kawai M."/>
            <person name="Futagami T."/>
            <person name="Toyoda A."/>
            <person name="Takaki Y."/>
            <person name="Nishi S."/>
            <person name="Hori S."/>
            <person name="Arai W."/>
            <person name="Tsubouchi T."/>
            <person name="Morono Y."/>
            <person name="Uchiyama I."/>
            <person name="Ito T."/>
            <person name="Fujiyama A."/>
            <person name="Inagaki F."/>
            <person name="Takami H."/>
        </authorList>
    </citation>
    <scope>NUCLEOTIDE SEQUENCE</scope>
    <source>
        <strain evidence="1">Expedition CK06-06</strain>
    </source>
</reference>
<name>X1I8M4_9ZZZZ</name>
<comment type="caution">
    <text evidence="1">The sequence shown here is derived from an EMBL/GenBank/DDBJ whole genome shotgun (WGS) entry which is preliminary data.</text>
</comment>
<feature type="non-terminal residue" evidence="1">
    <location>
        <position position="1"/>
    </location>
</feature>
<gene>
    <name evidence="1" type="ORF">S03H2_64458</name>
</gene>
<sequence>LGEKLRICKANSPKNPYGEDFEFMEVIWKKE</sequence>
<dbReference type="AlphaFoldDB" id="X1I8M4"/>
<organism evidence="1">
    <name type="scientific">marine sediment metagenome</name>
    <dbReference type="NCBI Taxonomy" id="412755"/>
    <lineage>
        <taxon>unclassified sequences</taxon>
        <taxon>metagenomes</taxon>
        <taxon>ecological metagenomes</taxon>
    </lineage>
</organism>
<protein>
    <submittedName>
        <fullName evidence="1">Uncharacterized protein</fullName>
    </submittedName>
</protein>
<proteinExistence type="predicted"/>
<dbReference type="EMBL" id="BARU01041872">
    <property type="protein sequence ID" value="GAH78771.1"/>
    <property type="molecule type" value="Genomic_DNA"/>
</dbReference>
<accession>X1I8M4</accession>
<evidence type="ECO:0000313" key="1">
    <source>
        <dbReference type="EMBL" id="GAH78771.1"/>
    </source>
</evidence>